<dbReference type="Proteomes" id="UP000077164">
    <property type="component" value="Unassembled WGS sequence"/>
</dbReference>
<dbReference type="RefSeq" id="WP_066079078.1">
    <property type="nucleotide sequence ID" value="NZ_FRDK01000001.1"/>
</dbReference>
<reference evidence="1 2" key="1">
    <citation type="submission" date="2016-03" db="EMBL/GenBank/DDBJ databases">
        <title>Draft genome sequence of Flavobacterium fryxellicola DSM 16209.</title>
        <authorList>
            <person name="Shin S.-K."/>
            <person name="Yi H."/>
        </authorList>
    </citation>
    <scope>NUCLEOTIDE SEQUENCE [LARGE SCALE GENOMIC DNA]</scope>
    <source>
        <strain evidence="1 2">DSM 16209</strain>
    </source>
</reference>
<dbReference type="InterPro" id="IPR005901">
    <property type="entry name" value="GLPGLI"/>
</dbReference>
<dbReference type="Pfam" id="PF22252">
    <property type="entry name" value="PNGase_F-II_N"/>
    <property type="match status" value="1"/>
</dbReference>
<dbReference type="EMBL" id="LVJE01000011">
    <property type="protein sequence ID" value="OAB28513.1"/>
    <property type="molecule type" value="Genomic_DNA"/>
</dbReference>
<comment type="caution">
    <text evidence="1">The sequence shown here is derived from an EMBL/GenBank/DDBJ whole genome shotgun (WGS) entry which is preliminary data.</text>
</comment>
<evidence type="ECO:0000313" key="2">
    <source>
        <dbReference type="Proteomes" id="UP000077164"/>
    </source>
</evidence>
<gene>
    <name evidence="1" type="ORF">FBFR_07380</name>
</gene>
<dbReference type="OrthoDB" id="1440774at2"/>
<dbReference type="NCBIfam" id="TIGR01200">
    <property type="entry name" value="GLPGLI"/>
    <property type="match status" value="1"/>
</dbReference>
<sequence>MFKYITLFFTFFSFAQNKRYHIVYDYTLNSKDIGLITNLKSYLTGDGKKSIYEEDFMKSKSQAADDNSFSIPTKNNPAFFKEIHSKIVTYNDHIQMKFFDVTDVHPSFDWKIESDTKIILGYTCQKANIYFRGRDYTVYFTTDIPYSDGPWKFSGLPGMILEATSDDETAAYSMIAEKVELKETTNSIQNPYLKSNLITYQDYLDKYKLKYDESRSRMDTNGYSRGMNKGAKEVYITY</sequence>
<keyword evidence="2" id="KW-1185">Reference proteome</keyword>
<dbReference type="STRING" id="249352.SAMN05444395_101386"/>
<evidence type="ECO:0000313" key="1">
    <source>
        <dbReference type="EMBL" id="OAB28513.1"/>
    </source>
</evidence>
<accession>A0A167XML6</accession>
<name>A0A167XML6_9FLAO</name>
<proteinExistence type="predicted"/>
<protein>
    <recommendedName>
        <fullName evidence="3">GLPGLI family protein</fullName>
    </recommendedName>
</protein>
<evidence type="ECO:0008006" key="3">
    <source>
        <dbReference type="Google" id="ProtNLM"/>
    </source>
</evidence>
<organism evidence="1 2">
    <name type="scientific">Flavobacterium fryxellicola</name>
    <dbReference type="NCBI Taxonomy" id="249352"/>
    <lineage>
        <taxon>Bacteria</taxon>
        <taxon>Pseudomonadati</taxon>
        <taxon>Bacteroidota</taxon>
        <taxon>Flavobacteriia</taxon>
        <taxon>Flavobacteriales</taxon>
        <taxon>Flavobacteriaceae</taxon>
        <taxon>Flavobacterium</taxon>
    </lineage>
</organism>
<dbReference type="AlphaFoldDB" id="A0A167XML6"/>